<dbReference type="EMBL" id="VJMJ01000042">
    <property type="protein sequence ID" value="KAF0740892.1"/>
    <property type="molecule type" value="Genomic_DNA"/>
</dbReference>
<evidence type="ECO:0000256" key="1">
    <source>
        <dbReference type="SAM" id="MobiDB-lite"/>
    </source>
</evidence>
<feature type="region of interest" description="Disordered" evidence="1">
    <location>
        <begin position="142"/>
        <end position="161"/>
    </location>
</feature>
<reference evidence="2 3" key="1">
    <citation type="submission" date="2019-07" db="EMBL/GenBank/DDBJ databases">
        <title>Genomics analysis of Aphanomyces spp. identifies a new class of oomycete effector associated with host adaptation.</title>
        <authorList>
            <person name="Gaulin E."/>
        </authorList>
    </citation>
    <scope>NUCLEOTIDE SEQUENCE [LARGE SCALE GENOMIC DNA]</scope>
    <source>
        <strain evidence="2 3">ATCC 201684</strain>
    </source>
</reference>
<feature type="compositionally biased region" description="Basic residues" evidence="1">
    <location>
        <begin position="150"/>
        <end position="161"/>
    </location>
</feature>
<sequence>MAQVNFVPHAIIEEASVDSMLFVACPACRRAMHTRNETAQIVCSSCRTSVEPGKSSFSFKLVIRCSIGLSFIDAIIFNEGMLLHRFLSADAHSCVVVEAFLGCSANTYFELTQKWPSFPTHVAAILHGLHVSMTLKPPPSLSPSNSFKIPRSHPSKHSSVH</sequence>
<dbReference type="VEuPathDB" id="FungiDB:AeMF1_000222"/>
<gene>
    <name evidence="2" type="ORF">Ae201684_003781</name>
</gene>
<proteinExistence type="predicted"/>
<keyword evidence="3" id="KW-1185">Reference proteome</keyword>
<dbReference type="Proteomes" id="UP000481153">
    <property type="component" value="Unassembled WGS sequence"/>
</dbReference>
<dbReference type="AlphaFoldDB" id="A0A6G0XKW6"/>
<accession>A0A6G0XKW6</accession>
<name>A0A6G0XKW6_9STRA</name>
<comment type="caution">
    <text evidence="2">The sequence shown here is derived from an EMBL/GenBank/DDBJ whole genome shotgun (WGS) entry which is preliminary data.</text>
</comment>
<evidence type="ECO:0000313" key="2">
    <source>
        <dbReference type="EMBL" id="KAF0740892.1"/>
    </source>
</evidence>
<evidence type="ECO:0008006" key="4">
    <source>
        <dbReference type="Google" id="ProtNLM"/>
    </source>
</evidence>
<organism evidence="2 3">
    <name type="scientific">Aphanomyces euteiches</name>
    <dbReference type="NCBI Taxonomy" id="100861"/>
    <lineage>
        <taxon>Eukaryota</taxon>
        <taxon>Sar</taxon>
        <taxon>Stramenopiles</taxon>
        <taxon>Oomycota</taxon>
        <taxon>Saprolegniomycetes</taxon>
        <taxon>Saprolegniales</taxon>
        <taxon>Verrucalvaceae</taxon>
        <taxon>Aphanomyces</taxon>
    </lineage>
</organism>
<protein>
    <recommendedName>
        <fullName evidence="4">Replication factor A C-terminal domain-containing protein</fullName>
    </recommendedName>
</protein>
<evidence type="ECO:0000313" key="3">
    <source>
        <dbReference type="Proteomes" id="UP000481153"/>
    </source>
</evidence>